<feature type="domain" description="Phosphatidate phosphatase APP1 catalytic" evidence="2">
    <location>
        <begin position="167"/>
        <end position="322"/>
    </location>
</feature>
<evidence type="ECO:0000256" key="1">
    <source>
        <dbReference type="SAM" id="MobiDB-lite"/>
    </source>
</evidence>
<dbReference type="Proteomes" id="UP000190061">
    <property type="component" value="Unassembled WGS sequence"/>
</dbReference>
<dbReference type="GO" id="GO:0008195">
    <property type="term" value="F:phosphatidate phosphatase activity"/>
    <property type="evidence" value="ECO:0007669"/>
    <property type="project" value="InterPro"/>
</dbReference>
<organism evidence="3 4">
    <name type="scientific">Lysobacter spongiicola DSM 21749</name>
    <dbReference type="NCBI Taxonomy" id="1122188"/>
    <lineage>
        <taxon>Bacteria</taxon>
        <taxon>Pseudomonadati</taxon>
        <taxon>Pseudomonadota</taxon>
        <taxon>Gammaproteobacteria</taxon>
        <taxon>Lysobacterales</taxon>
        <taxon>Lysobacteraceae</taxon>
        <taxon>Novilysobacter</taxon>
    </lineage>
</organism>
<dbReference type="PANTHER" id="PTHR28208">
    <property type="entry name" value="PHOSPHATIDATE PHOSPHATASE APP1"/>
    <property type="match status" value="1"/>
</dbReference>
<gene>
    <name evidence="3" type="ORF">SAMN02745674_00088</name>
</gene>
<reference evidence="3 4" key="1">
    <citation type="submission" date="2017-02" db="EMBL/GenBank/DDBJ databases">
        <authorList>
            <person name="Peterson S.W."/>
        </authorList>
    </citation>
    <scope>NUCLEOTIDE SEQUENCE [LARGE SCALE GENOMIC DNA]</scope>
    <source>
        <strain evidence="3 4">DSM 21749</strain>
    </source>
</reference>
<evidence type="ECO:0000313" key="3">
    <source>
        <dbReference type="EMBL" id="SJZ56234.1"/>
    </source>
</evidence>
<dbReference type="OrthoDB" id="9789875at2"/>
<dbReference type="InterPro" id="IPR019236">
    <property type="entry name" value="APP1_cat"/>
</dbReference>
<evidence type="ECO:0000313" key="4">
    <source>
        <dbReference type="Proteomes" id="UP000190061"/>
    </source>
</evidence>
<dbReference type="PANTHER" id="PTHR28208:SF3">
    <property type="entry name" value="PHOSPHATIDATE PHOSPHATASE APP1"/>
    <property type="match status" value="1"/>
</dbReference>
<dbReference type="STRING" id="1122188.SAMN02745674_00088"/>
<dbReference type="Pfam" id="PF09949">
    <property type="entry name" value="APP1_cat"/>
    <property type="match status" value="1"/>
</dbReference>
<evidence type="ECO:0000259" key="2">
    <source>
        <dbReference type="Pfam" id="PF09949"/>
    </source>
</evidence>
<dbReference type="InterPro" id="IPR052935">
    <property type="entry name" value="Mg2+_PAP"/>
</dbReference>
<dbReference type="EMBL" id="FUXP01000001">
    <property type="protein sequence ID" value="SJZ56234.1"/>
    <property type="molecule type" value="Genomic_DNA"/>
</dbReference>
<accession>A0A1T4LP40</accession>
<proteinExistence type="predicted"/>
<keyword evidence="4" id="KW-1185">Reference proteome</keyword>
<name>A0A1T4LP40_9GAMM</name>
<dbReference type="AlphaFoldDB" id="A0A1T4LP40"/>
<feature type="region of interest" description="Disordered" evidence="1">
    <location>
        <begin position="379"/>
        <end position="419"/>
    </location>
</feature>
<sequence length="419" mass="45080">MGHAEAAAGKASWPASLRRRLEHAVIDADDQLDAAWLRLNKRLGRGRPRHLAAYRGYADERGAELFGRVLADDPLGGPGDDAGWWDNLLDTYRRFHSREVPAQPLKVRFRGVEVETLSDHEGYYTAAVPAAPGTPPAELWDNALASLADGTLATPQPVMQVRSGAGFGVISDIDDTILHSSITDWKMAAQLTFLHNARTRKALDGVARLYQALQAGADVSGTHPIFYVSSSPWNLYDLLDDFMELNAIPCGPIFLRDIGTDAGKFIKTPGHGHKLERARTLIKRFPGLRWVLVGDSGQADAELYSDAAREFGDRIVAIYIRDVDPGSASALDSRVDAHIERVAGTGVPMLRSRDSLAIAEHAAGLGLIAPDAVAAVAEDVRRDRSRPTLGEAAAEEALDAPPARSPLEGSTPDGGTPIG</sequence>
<protein>
    <submittedName>
        <fullName evidence="3">Phosphatidate phosphatase APP1</fullName>
    </submittedName>
</protein>
<dbReference type="RefSeq" id="WP_078756755.1">
    <property type="nucleotide sequence ID" value="NZ_FUXP01000001.1"/>
</dbReference>